<feature type="non-terminal residue" evidence="3">
    <location>
        <position position="1"/>
    </location>
</feature>
<evidence type="ECO:0000256" key="2">
    <source>
        <dbReference type="SAM" id="Phobius"/>
    </source>
</evidence>
<keyword evidence="2" id="KW-1133">Transmembrane helix</keyword>
<evidence type="ECO:0000313" key="3">
    <source>
        <dbReference type="EMBL" id="CAE8620199.1"/>
    </source>
</evidence>
<gene>
    <name evidence="3" type="ORF">PGLA1383_LOCUS37765</name>
</gene>
<protein>
    <submittedName>
        <fullName evidence="3">Uncharacterized protein</fullName>
    </submittedName>
</protein>
<keyword evidence="4" id="KW-1185">Reference proteome</keyword>
<organism evidence="3 4">
    <name type="scientific">Polarella glacialis</name>
    <name type="common">Dinoflagellate</name>
    <dbReference type="NCBI Taxonomy" id="89957"/>
    <lineage>
        <taxon>Eukaryota</taxon>
        <taxon>Sar</taxon>
        <taxon>Alveolata</taxon>
        <taxon>Dinophyceae</taxon>
        <taxon>Suessiales</taxon>
        <taxon>Suessiaceae</taxon>
        <taxon>Polarella</taxon>
    </lineage>
</organism>
<accession>A0A813GBX0</accession>
<dbReference type="AlphaFoldDB" id="A0A813GBX0"/>
<proteinExistence type="predicted"/>
<comment type="caution">
    <text evidence="3">The sequence shown here is derived from an EMBL/GenBank/DDBJ whole genome shotgun (WGS) entry which is preliminary data.</text>
</comment>
<feature type="compositionally biased region" description="Low complexity" evidence="1">
    <location>
        <begin position="205"/>
        <end position="231"/>
    </location>
</feature>
<feature type="region of interest" description="Disordered" evidence="1">
    <location>
        <begin position="190"/>
        <end position="231"/>
    </location>
</feature>
<keyword evidence="2" id="KW-0472">Membrane</keyword>
<feature type="transmembrane region" description="Helical" evidence="2">
    <location>
        <begin position="116"/>
        <end position="135"/>
    </location>
</feature>
<dbReference type="Proteomes" id="UP000654075">
    <property type="component" value="Unassembled WGS sequence"/>
</dbReference>
<evidence type="ECO:0000313" key="4">
    <source>
        <dbReference type="Proteomes" id="UP000654075"/>
    </source>
</evidence>
<reference evidence="3" key="1">
    <citation type="submission" date="2021-02" db="EMBL/GenBank/DDBJ databases">
        <authorList>
            <person name="Dougan E. K."/>
            <person name="Rhodes N."/>
            <person name="Thang M."/>
            <person name="Chan C."/>
        </authorList>
    </citation>
    <scope>NUCLEOTIDE SEQUENCE</scope>
</reference>
<name>A0A813GBX0_POLGL</name>
<sequence length="379" mass="38856">EVDYGGGACIRSSVQSPLGVLLSSLRSSSRIPRYDGPAPPPGPCPTLDEVNALAAPDPTKVIACDSMDYGPLVFFILLGVFLVCILIVALAVFKPSKQVVPQDAVEVRSKTKWKRLCFTLFAVVAAGLVALTGTLCLTCPAEAVAVAAPAAAASIADASGGNVTNSTGNVTPSAINASTTPIPGGRLLQAASTSGTSTTRIENETSTSMTRTTSTRTFTTMTSTSTSTTSTTSATTVYVPPIICPRIEASVLVAAAPEGSCGCDSFGARGIGGIVSVTAEQMALTWCEIGSMAPLLLGLVGLGVHGFASSVAISQYNVHNAEAARIAFFRGAAARDHDNEADAADKKKEGSSIIGWQQAPADPFPEPLVELGLCRVFSV</sequence>
<dbReference type="EMBL" id="CAJNNV010027386">
    <property type="protein sequence ID" value="CAE8620199.1"/>
    <property type="molecule type" value="Genomic_DNA"/>
</dbReference>
<feature type="transmembrane region" description="Helical" evidence="2">
    <location>
        <begin position="72"/>
        <end position="93"/>
    </location>
</feature>
<feature type="compositionally biased region" description="Polar residues" evidence="1">
    <location>
        <begin position="190"/>
        <end position="200"/>
    </location>
</feature>
<evidence type="ECO:0000256" key="1">
    <source>
        <dbReference type="SAM" id="MobiDB-lite"/>
    </source>
</evidence>
<keyword evidence="2" id="KW-0812">Transmembrane</keyword>